<name>A0A0C2D6V2_9BACT</name>
<reference evidence="2 3" key="1">
    <citation type="submission" date="2014-12" db="EMBL/GenBank/DDBJ databases">
        <title>Genome assembly of Enhygromyxa salina DSM 15201.</title>
        <authorList>
            <person name="Sharma G."/>
            <person name="Subramanian S."/>
        </authorList>
    </citation>
    <scope>NUCLEOTIDE SEQUENCE [LARGE SCALE GENOMIC DNA]</scope>
    <source>
        <strain evidence="2 3">DSM 15201</strain>
    </source>
</reference>
<evidence type="ECO:0000313" key="2">
    <source>
        <dbReference type="EMBL" id="KIG17375.1"/>
    </source>
</evidence>
<sequence length="435" mass="49873">MLPDSFIACLPVLREYFTAPSFARFVTLLSGWLLCTGKHTITGVLRGAGVVGEREHSGFYRFFSCGVWEPDQIGLALMRLALSMVPRGSRVTLTIDDTLARHTGKHISSAGMHHDPLLSSVSHPFWHFGHKWVVLAVVIHVPRWNKTYSLPVLVRLYRTRKTNDALGLEHRKLTELASELLWLVAEKFPQREFIALGDNNYVNSTIVRKPPRNVNILGRGRLDAALYATAPKHRGRGRPRVKGRKLASPKDRNQRWKSLTLDIYGRRATVRVKVFRAVWYKVSYDKQMLFVVIRDWPGHVKLDVLTTTDLDLDAAQVITQYCQRWTLEETFHWAKSSLGFEDPQNRVEKAVQRTAPMALWAYTLVVVWYLGWSARRTKLPLRPAPWYRGKSTPSFADMLAELRRQSWLRWICDRAGKGRLDHKSLAPLLDAVGYA</sequence>
<dbReference type="SUPFAM" id="SSF53098">
    <property type="entry name" value="Ribonuclease H-like"/>
    <property type="match status" value="1"/>
</dbReference>
<organism evidence="2 3">
    <name type="scientific">Enhygromyxa salina</name>
    <dbReference type="NCBI Taxonomy" id="215803"/>
    <lineage>
        <taxon>Bacteria</taxon>
        <taxon>Pseudomonadati</taxon>
        <taxon>Myxococcota</taxon>
        <taxon>Polyangia</taxon>
        <taxon>Nannocystales</taxon>
        <taxon>Nannocystaceae</taxon>
        <taxon>Enhygromyxa</taxon>
    </lineage>
</organism>
<protein>
    <recommendedName>
        <fullName evidence="1">Transposase IS701-like DDE domain-containing protein</fullName>
    </recommendedName>
</protein>
<evidence type="ECO:0000313" key="3">
    <source>
        <dbReference type="Proteomes" id="UP000031599"/>
    </source>
</evidence>
<accession>A0A0C2D6V2</accession>
<comment type="caution">
    <text evidence="2">The sequence shown here is derived from an EMBL/GenBank/DDBJ whole genome shotgun (WGS) entry which is preliminary data.</text>
</comment>
<dbReference type="Proteomes" id="UP000031599">
    <property type="component" value="Unassembled WGS sequence"/>
</dbReference>
<feature type="domain" description="Transposase IS701-like DDE" evidence="1">
    <location>
        <begin position="15"/>
        <end position="267"/>
    </location>
</feature>
<dbReference type="Pfam" id="PF13546">
    <property type="entry name" value="DDE_5"/>
    <property type="match status" value="1"/>
</dbReference>
<dbReference type="InterPro" id="IPR038721">
    <property type="entry name" value="IS701-like_DDE_dom"/>
</dbReference>
<evidence type="ECO:0000259" key="1">
    <source>
        <dbReference type="Pfam" id="PF13546"/>
    </source>
</evidence>
<dbReference type="EMBL" id="JMCC02000026">
    <property type="protein sequence ID" value="KIG17375.1"/>
    <property type="molecule type" value="Genomic_DNA"/>
</dbReference>
<dbReference type="Gene3D" id="3.90.350.10">
    <property type="entry name" value="Transposase Inhibitor Protein From Tn5, Chain A, domain 1"/>
    <property type="match status" value="1"/>
</dbReference>
<dbReference type="AlphaFoldDB" id="A0A0C2D6V2"/>
<proteinExistence type="predicted"/>
<gene>
    <name evidence="2" type="ORF">DB30_03432</name>
</gene>
<dbReference type="RefSeq" id="WP_052548456.1">
    <property type="nucleotide sequence ID" value="NZ_JMCC02000026.1"/>
</dbReference>
<dbReference type="InterPro" id="IPR012337">
    <property type="entry name" value="RNaseH-like_sf"/>
</dbReference>